<reference evidence="4" key="1">
    <citation type="submission" date="2020-11" db="EMBL/GenBank/DDBJ databases">
        <authorList>
            <consortium name="DOE Joint Genome Institute"/>
            <person name="Ahrendt S."/>
            <person name="Riley R."/>
            <person name="Andreopoulos W."/>
            <person name="Labutti K."/>
            <person name="Pangilinan J."/>
            <person name="Ruiz-Duenas F.J."/>
            <person name="Barrasa J.M."/>
            <person name="Sanchez-Garcia M."/>
            <person name="Camarero S."/>
            <person name="Miyauchi S."/>
            <person name="Serrano A."/>
            <person name="Linde D."/>
            <person name="Babiker R."/>
            <person name="Drula E."/>
            <person name="Ayuso-Fernandez I."/>
            <person name="Pacheco R."/>
            <person name="Padilla G."/>
            <person name="Ferreira P."/>
            <person name="Barriuso J."/>
            <person name="Kellner H."/>
            <person name="Castanera R."/>
            <person name="Alfaro M."/>
            <person name="Ramirez L."/>
            <person name="Pisabarro A.G."/>
            <person name="Kuo A."/>
            <person name="Tritt A."/>
            <person name="Lipzen A."/>
            <person name="He G."/>
            <person name="Yan M."/>
            <person name="Ng V."/>
            <person name="Cullen D."/>
            <person name="Martin F."/>
            <person name="Rosso M.-N."/>
            <person name="Henrissat B."/>
            <person name="Hibbett D."/>
            <person name="Martinez A.T."/>
            <person name="Grigoriev I.V."/>
        </authorList>
    </citation>
    <scope>NUCLEOTIDE SEQUENCE</scope>
    <source>
        <strain evidence="4">CBS 506.95</strain>
    </source>
</reference>
<dbReference type="Pfam" id="PF24883">
    <property type="entry name" value="NPHP3_N"/>
    <property type="match status" value="1"/>
</dbReference>
<feature type="compositionally biased region" description="Low complexity" evidence="2">
    <location>
        <begin position="1"/>
        <end position="24"/>
    </location>
</feature>
<evidence type="ECO:0000259" key="3">
    <source>
        <dbReference type="Pfam" id="PF24883"/>
    </source>
</evidence>
<dbReference type="OrthoDB" id="5967843at2759"/>
<keyword evidence="5" id="KW-1185">Reference proteome</keyword>
<gene>
    <name evidence="4" type="ORF">CPB83DRAFT_890163</name>
</gene>
<accession>A0A9P6ERU7</accession>
<dbReference type="EMBL" id="MU157828">
    <property type="protein sequence ID" value="KAF9533698.1"/>
    <property type="molecule type" value="Genomic_DNA"/>
</dbReference>
<dbReference type="PANTHER" id="PTHR10039:SF16">
    <property type="entry name" value="GPI INOSITOL-DEACYLASE"/>
    <property type="match status" value="1"/>
</dbReference>
<feature type="compositionally biased region" description="Basic and acidic residues" evidence="2">
    <location>
        <begin position="29"/>
        <end position="38"/>
    </location>
</feature>
<dbReference type="PANTHER" id="PTHR10039">
    <property type="entry name" value="AMELOGENIN"/>
    <property type="match status" value="1"/>
</dbReference>
<dbReference type="InterPro" id="IPR056884">
    <property type="entry name" value="NPHP3-like_N"/>
</dbReference>
<evidence type="ECO:0000256" key="1">
    <source>
        <dbReference type="ARBA" id="ARBA00022737"/>
    </source>
</evidence>
<name>A0A9P6ERU7_9AGAR</name>
<organism evidence="4 5">
    <name type="scientific">Crepidotus variabilis</name>
    <dbReference type="NCBI Taxonomy" id="179855"/>
    <lineage>
        <taxon>Eukaryota</taxon>
        <taxon>Fungi</taxon>
        <taxon>Dikarya</taxon>
        <taxon>Basidiomycota</taxon>
        <taxon>Agaricomycotina</taxon>
        <taxon>Agaricomycetes</taxon>
        <taxon>Agaricomycetidae</taxon>
        <taxon>Agaricales</taxon>
        <taxon>Agaricineae</taxon>
        <taxon>Crepidotaceae</taxon>
        <taxon>Crepidotus</taxon>
    </lineage>
</organism>
<evidence type="ECO:0000256" key="2">
    <source>
        <dbReference type="SAM" id="MobiDB-lite"/>
    </source>
</evidence>
<dbReference type="AlphaFoldDB" id="A0A9P6ERU7"/>
<dbReference type="Gene3D" id="3.40.50.300">
    <property type="entry name" value="P-loop containing nucleotide triphosphate hydrolases"/>
    <property type="match status" value="1"/>
</dbReference>
<feature type="compositionally biased region" description="Polar residues" evidence="2">
    <location>
        <begin position="44"/>
        <end position="55"/>
    </location>
</feature>
<protein>
    <recommendedName>
        <fullName evidence="3">Nephrocystin 3-like N-terminal domain-containing protein</fullName>
    </recommendedName>
</protein>
<feature type="region of interest" description="Disordered" evidence="2">
    <location>
        <begin position="1"/>
        <end position="55"/>
    </location>
</feature>
<comment type="caution">
    <text evidence="4">The sequence shown here is derived from an EMBL/GenBank/DDBJ whole genome shotgun (WGS) entry which is preliminary data.</text>
</comment>
<evidence type="ECO:0000313" key="4">
    <source>
        <dbReference type="EMBL" id="KAF9533698.1"/>
    </source>
</evidence>
<evidence type="ECO:0000313" key="5">
    <source>
        <dbReference type="Proteomes" id="UP000807306"/>
    </source>
</evidence>
<keyword evidence="1" id="KW-0677">Repeat</keyword>
<dbReference type="Proteomes" id="UP000807306">
    <property type="component" value="Unassembled WGS sequence"/>
</dbReference>
<sequence>MSNDSETSSQSTTAYSSSSTASSTVRRRPLQDLRKGHNVDNPLVHQTSSLPMPDPTSSYSLFSNIEGAKFQGGTYNMTINDQLKVIDIAIEKLTAKASPHAAHDSLEPTVRPRCHPNTRIPVLQRLEAWQSCMPDADPKTFLLWLKGDEATGKSAIAEICASRGQLLASFSFDSADPTRNHVGTVVASIAHQLSVVLPPTRNTIAQALDELVAQPLLQAVRVSTCPPPHVIILDGLDHCVEQVAQLRLLNAFQFFASSLNEQNIPIRILITSRPTPHLGMGFSQITYGMLSSIALEDYDASADTRHFLQDKLEELRQYHPLRSQIPPSWPEQAVLDQVMSRVNGRFGGASAIVLFVSVFDHDPTTQLQITCAEATRILQAPKYENNHLLTPYHTT</sequence>
<dbReference type="InterPro" id="IPR027417">
    <property type="entry name" value="P-loop_NTPase"/>
</dbReference>
<feature type="domain" description="Nephrocystin 3-like N-terminal" evidence="3">
    <location>
        <begin position="137"/>
        <end position="273"/>
    </location>
</feature>
<proteinExistence type="predicted"/>